<evidence type="ECO:0000313" key="8">
    <source>
        <dbReference type="EMBL" id="KAL0486580.1"/>
    </source>
</evidence>
<keyword evidence="2" id="KW-0378">Hydrolase</keyword>
<feature type="domain" description="DRBM" evidence="6">
    <location>
        <begin position="310"/>
        <end position="374"/>
    </location>
</feature>
<evidence type="ECO:0000256" key="5">
    <source>
        <dbReference type="PROSITE-ProRule" id="PRU00266"/>
    </source>
</evidence>
<proteinExistence type="predicted"/>
<dbReference type="PANTHER" id="PTHR14950:SF37">
    <property type="entry name" value="ENDORIBONUCLEASE DICER"/>
    <property type="match status" value="1"/>
</dbReference>
<evidence type="ECO:0000256" key="2">
    <source>
        <dbReference type="ARBA" id="ARBA00022801"/>
    </source>
</evidence>
<dbReference type="AlphaFoldDB" id="A0AAW2ZAV0"/>
<dbReference type="GO" id="GO:0004525">
    <property type="term" value="F:ribonuclease III activity"/>
    <property type="evidence" value="ECO:0007669"/>
    <property type="project" value="InterPro"/>
</dbReference>
<comment type="caution">
    <text evidence="8">The sequence shown here is derived from an EMBL/GenBank/DDBJ whole genome shotgun (WGS) entry which is preliminary data.</text>
</comment>
<evidence type="ECO:0000256" key="3">
    <source>
        <dbReference type="ARBA" id="ARBA00022842"/>
    </source>
</evidence>
<keyword evidence="4 5" id="KW-0694">RNA-binding</keyword>
<evidence type="ECO:0000259" key="6">
    <source>
        <dbReference type="PROSITE" id="PS50137"/>
    </source>
</evidence>
<dbReference type="GO" id="GO:0046872">
    <property type="term" value="F:metal ion binding"/>
    <property type="evidence" value="ECO:0007669"/>
    <property type="project" value="UniProtKB-KW"/>
</dbReference>
<dbReference type="SUPFAM" id="SSF69065">
    <property type="entry name" value="RNase III domain-like"/>
    <property type="match status" value="2"/>
</dbReference>
<dbReference type="GO" id="GO:0006396">
    <property type="term" value="P:RNA processing"/>
    <property type="evidence" value="ECO:0007669"/>
    <property type="project" value="InterPro"/>
</dbReference>
<dbReference type="EMBL" id="JAOPGA020001250">
    <property type="protein sequence ID" value="KAL0486580.1"/>
    <property type="molecule type" value="Genomic_DNA"/>
</dbReference>
<dbReference type="InterPro" id="IPR036389">
    <property type="entry name" value="RNase_III_sf"/>
</dbReference>
<dbReference type="Proteomes" id="UP001431209">
    <property type="component" value="Unassembled WGS sequence"/>
</dbReference>
<evidence type="ECO:0000313" key="9">
    <source>
        <dbReference type="Proteomes" id="UP001431209"/>
    </source>
</evidence>
<organism evidence="8 9">
    <name type="scientific">Acrasis kona</name>
    <dbReference type="NCBI Taxonomy" id="1008807"/>
    <lineage>
        <taxon>Eukaryota</taxon>
        <taxon>Discoba</taxon>
        <taxon>Heterolobosea</taxon>
        <taxon>Tetramitia</taxon>
        <taxon>Eutetramitia</taxon>
        <taxon>Acrasidae</taxon>
        <taxon>Acrasis</taxon>
    </lineage>
</organism>
<dbReference type="CDD" id="cd00593">
    <property type="entry name" value="RIBOc"/>
    <property type="match status" value="2"/>
</dbReference>
<evidence type="ECO:0000259" key="7">
    <source>
        <dbReference type="PROSITE" id="PS50142"/>
    </source>
</evidence>
<feature type="non-terminal residue" evidence="8">
    <location>
        <position position="380"/>
    </location>
</feature>
<dbReference type="PANTHER" id="PTHR14950">
    <property type="entry name" value="DICER-RELATED"/>
    <property type="match status" value="1"/>
</dbReference>
<protein>
    <submittedName>
        <fullName evidence="8">Uncharacterized protein</fullName>
    </submittedName>
</protein>
<accession>A0AAW2ZAV0</accession>
<dbReference type="Gene3D" id="1.10.1520.10">
    <property type="entry name" value="Ribonuclease III domain"/>
    <property type="match status" value="2"/>
</dbReference>
<dbReference type="InterPro" id="IPR014720">
    <property type="entry name" value="dsRBD_dom"/>
</dbReference>
<dbReference type="GO" id="GO:0003723">
    <property type="term" value="F:RNA binding"/>
    <property type="evidence" value="ECO:0007669"/>
    <property type="project" value="UniProtKB-UniRule"/>
</dbReference>
<dbReference type="SMART" id="SM00535">
    <property type="entry name" value="RIBOc"/>
    <property type="match status" value="1"/>
</dbReference>
<dbReference type="Pfam" id="PF00636">
    <property type="entry name" value="Ribonuclease_3"/>
    <property type="match status" value="2"/>
</dbReference>
<sequence>MTQQKSNLVSNHHFANLALDVNLHQYILADNASQMNYSPPYLASSPSCISVIMGQEEHKSTCSTFDHLILYEKNVADVVEAIMGAIYVVGGLRSCCEFIHYIHMQSDINLELIQNNGHVLDHVSMWEFHQTDEILNVDDDFCKTCLKGRYKFKNYELLKSALMPGNLIFERLEFIGDAILDFIATVLLIKSIAQDSTPGILTNLRSTATCNYTFSILCIRFQFVKYIGPHSHLDKINKFKINHSDAFDDPEWYPLGPSEEGPKILGDVFEAIAGAVFIDSGGDLNAVANAFLEWVDLIRFKLRPETFMHHPVTKLMIMCQDEKCRFNSFEYDSNEEIKSAKFIVHGRGVGFGSGHNKKNARREASVDALRVIEQDAVKFW</sequence>
<evidence type="ECO:0000256" key="1">
    <source>
        <dbReference type="ARBA" id="ARBA00022723"/>
    </source>
</evidence>
<gene>
    <name evidence="8" type="ORF">AKO1_001419</name>
</gene>
<evidence type="ECO:0000256" key="4">
    <source>
        <dbReference type="ARBA" id="ARBA00022884"/>
    </source>
</evidence>
<dbReference type="PROSITE" id="PS50142">
    <property type="entry name" value="RNASE_3_2"/>
    <property type="match status" value="2"/>
</dbReference>
<name>A0AAW2ZAV0_9EUKA</name>
<dbReference type="InterPro" id="IPR000999">
    <property type="entry name" value="RNase_III_dom"/>
</dbReference>
<keyword evidence="1" id="KW-0479">Metal-binding</keyword>
<reference evidence="8 9" key="1">
    <citation type="submission" date="2024-03" db="EMBL/GenBank/DDBJ databases">
        <title>The Acrasis kona genome and developmental transcriptomes reveal deep origins of eukaryotic multicellular pathways.</title>
        <authorList>
            <person name="Sheikh S."/>
            <person name="Fu C.-J."/>
            <person name="Brown M.W."/>
            <person name="Baldauf S.L."/>
        </authorList>
    </citation>
    <scope>NUCLEOTIDE SEQUENCE [LARGE SCALE GENOMIC DNA]</scope>
    <source>
        <strain evidence="8 9">ATCC MYA-3509</strain>
    </source>
</reference>
<dbReference type="PROSITE" id="PS50137">
    <property type="entry name" value="DS_RBD"/>
    <property type="match status" value="1"/>
</dbReference>
<feature type="domain" description="RNase III" evidence="7">
    <location>
        <begin position="1"/>
        <end position="91"/>
    </location>
</feature>
<keyword evidence="9" id="KW-1185">Reference proteome</keyword>
<dbReference type="SUPFAM" id="SSF54768">
    <property type="entry name" value="dsRNA-binding domain-like"/>
    <property type="match status" value="1"/>
</dbReference>
<keyword evidence="3" id="KW-0460">Magnesium</keyword>
<feature type="domain" description="RNase III" evidence="7">
    <location>
        <begin position="150"/>
        <end position="281"/>
    </location>
</feature>